<keyword evidence="2" id="KW-0539">Nucleus</keyword>
<dbReference type="AlphaFoldDB" id="A0AAJ8JWL4"/>
<dbReference type="GO" id="GO:0005634">
    <property type="term" value="C:nucleus"/>
    <property type="evidence" value="ECO:0007669"/>
    <property type="project" value="UniProtKB-SubCell"/>
</dbReference>
<dbReference type="PROSITE" id="PS50304">
    <property type="entry name" value="TUDOR"/>
    <property type="match status" value="1"/>
</dbReference>
<dbReference type="EMBL" id="CP143789">
    <property type="protein sequence ID" value="WVN89793.1"/>
    <property type="molecule type" value="Genomic_DNA"/>
</dbReference>
<dbReference type="PANTHER" id="PTHR46297:SF2">
    <property type="entry name" value="TUDOR DOMAIN-CONTAINING PROTEIN"/>
    <property type="match status" value="1"/>
</dbReference>
<reference evidence="5" key="1">
    <citation type="submission" date="2016-06" db="EMBL/GenBank/DDBJ databases">
        <authorList>
            <person name="Cuomo C."/>
            <person name="Litvintseva A."/>
            <person name="Heitman J."/>
            <person name="Chen Y."/>
            <person name="Sun S."/>
            <person name="Springer D."/>
            <person name="Dromer F."/>
            <person name="Young S."/>
            <person name="Zeng Q."/>
            <person name="Chapman S."/>
            <person name="Gujja S."/>
            <person name="Saif S."/>
            <person name="Birren B."/>
        </authorList>
    </citation>
    <scope>NUCLEOTIDE SEQUENCE</scope>
    <source>
        <strain evidence="5">CBS 7841</strain>
    </source>
</reference>
<dbReference type="SMART" id="SM00333">
    <property type="entry name" value="TUDOR"/>
    <property type="match status" value="1"/>
</dbReference>
<comment type="subcellular location">
    <subcellularLocation>
        <location evidence="1">Nucleus</location>
    </subcellularLocation>
</comment>
<evidence type="ECO:0000256" key="1">
    <source>
        <dbReference type="ARBA" id="ARBA00004123"/>
    </source>
</evidence>
<feature type="region of interest" description="Disordered" evidence="3">
    <location>
        <begin position="133"/>
        <end position="180"/>
    </location>
</feature>
<reference evidence="5" key="3">
    <citation type="submission" date="2024-01" db="EMBL/GenBank/DDBJ databases">
        <authorList>
            <person name="Coelho M.A."/>
            <person name="David-Palma M."/>
            <person name="Shea T."/>
            <person name="Sun S."/>
            <person name="Cuomo C.A."/>
            <person name="Heitman J."/>
        </authorList>
    </citation>
    <scope>NUCLEOTIDE SEQUENCE</scope>
    <source>
        <strain evidence="5">CBS 7841</strain>
    </source>
</reference>
<dbReference type="RefSeq" id="XP_066070493.1">
    <property type="nucleotide sequence ID" value="XM_066214396.1"/>
</dbReference>
<feature type="domain" description="Tudor" evidence="4">
    <location>
        <begin position="79"/>
        <end position="140"/>
    </location>
</feature>
<name>A0AAJ8JWL4_9TREE</name>
<feature type="compositionally biased region" description="Basic and acidic residues" evidence="3">
    <location>
        <begin position="145"/>
        <end position="155"/>
    </location>
</feature>
<protein>
    <recommendedName>
        <fullName evidence="4">Tudor domain-containing protein</fullName>
    </recommendedName>
</protein>
<dbReference type="InterPro" id="IPR002999">
    <property type="entry name" value="Tudor"/>
</dbReference>
<proteinExistence type="predicted"/>
<reference evidence="5" key="2">
    <citation type="journal article" date="2022" name="Elife">
        <title>Obligate sexual reproduction of a homothallic fungus closely related to the Cryptococcus pathogenic species complex.</title>
        <authorList>
            <person name="Passer A.R."/>
            <person name="Clancey S.A."/>
            <person name="Shea T."/>
            <person name="David-Palma M."/>
            <person name="Averette A.F."/>
            <person name="Boekhout T."/>
            <person name="Porcel B.M."/>
            <person name="Nowrousian M."/>
            <person name="Cuomo C.A."/>
            <person name="Sun S."/>
            <person name="Heitman J."/>
            <person name="Coelho M.A."/>
        </authorList>
    </citation>
    <scope>NUCLEOTIDE SEQUENCE</scope>
    <source>
        <strain evidence="5">CBS 7841</strain>
    </source>
</reference>
<sequence length="239" mass="26977">MDAELQTYRDQLAYVNLSLESDPQNDDLLKLKHELVELLDLTTQAIGQSSKGGDANKDKGKSKGKEKASTITNWQDQGPYKAGMDCMAKYKDGKWYPARINAVIGSQESPLYTITFKGYNTPTNAPLGFLRPHDPNAPIPQPQKRKVDQMTEKEKEKKKKKGEKWMEAQKARAEEVKEKKSAWEKFGKKAQKKGIHISGLEGKSVFRTPDNPFVGVVGSGRGVTEYERMGKHKFQEEEE</sequence>
<feature type="compositionally biased region" description="Basic and acidic residues" evidence="3">
    <location>
        <begin position="54"/>
        <end position="68"/>
    </location>
</feature>
<dbReference type="SUPFAM" id="SSF63748">
    <property type="entry name" value="Tudor/PWWP/MBT"/>
    <property type="match status" value="1"/>
</dbReference>
<gene>
    <name evidence="5" type="ORF">L203_105023</name>
</gene>
<evidence type="ECO:0000259" key="4">
    <source>
        <dbReference type="PROSITE" id="PS50304"/>
    </source>
</evidence>
<organism evidence="5 6">
    <name type="scientific">Cryptococcus depauperatus CBS 7841</name>
    <dbReference type="NCBI Taxonomy" id="1295531"/>
    <lineage>
        <taxon>Eukaryota</taxon>
        <taxon>Fungi</taxon>
        <taxon>Dikarya</taxon>
        <taxon>Basidiomycota</taxon>
        <taxon>Agaricomycotina</taxon>
        <taxon>Tremellomycetes</taxon>
        <taxon>Tremellales</taxon>
        <taxon>Cryptococcaceae</taxon>
        <taxon>Cryptococcus</taxon>
    </lineage>
</organism>
<feature type="compositionally biased region" description="Basic and acidic residues" evidence="3">
    <location>
        <begin position="163"/>
        <end position="180"/>
    </location>
</feature>
<evidence type="ECO:0000256" key="2">
    <source>
        <dbReference type="ARBA" id="ARBA00023242"/>
    </source>
</evidence>
<evidence type="ECO:0000313" key="5">
    <source>
        <dbReference type="EMBL" id="WVN89793.1"/>
    </source>
</evidence>
<keyword evidence="6" id="KW-1185">Reference proteome</keyword>
<evidence type="ECO:0000256" key="3">
    <source>
        <dbReference type="SAM" id="MobiDB-lite"/>
    </source>
</evidence>
<dbReference type="GeneID" id="91089232"/>
<dbReference type="PANTHER" id="PTHR46297">
    <property type="entry name" value="ZINC FINGER CCCH-TYPE WITH G PATCH DOMAIN-CONTAINING PROTEIN"/>
    <property type="match status" value="1"/>
</dbReference>
<feature type="region of interest" description="Disordered" evidence="3">
    <location>
        <begin position="47"/>
        <end position="70"/>
    </location>
</feature>
<evidence type="ECO:0000313" key="6">
    <source>
        <dbReference type="Proteomes" id="UP000094043"/>
    </source>
</evidence>
<dbReference type="Proteomes" id="UP000094043">
    <property type="component" value="Chromosome 6"/>
</dbReference>
<dbReference type="Gene3D" id="2.30.30.140">
    <property type="match status" value="1"/>
</dbReference>
<dbReference type="KEGG" id="cdep:91089232"/>
<accession>A0AAJ8JWL4</accession>